<dbReference type="EMBL" id="REGN01005697">
    <property type="protein sequence ID" value="RNA12413.1"/>
    <property type="molecule type" value="Genomic_DNA"/>
</dbReference>
<dbReference type="AlphaFoldDB" id="A0A3M7QMB8"/>
<comment type="caution">
    <text evidence="1">The sequence shown here is derived from an EMBL/GenBank/DDBJ whole genome shotgun (WGS) entry which is preliminary data.</text>
</comment>
<dbReference type="Proteomes" id="UP000276133">
    <property type="component" value="Unassembled WGS sequence"/>
</dbReference>
<proteinExistence type="predicted"/>
<evidence type="ECO:0000313" key="1">
    <source>
        <dbReference type="EMBL" id="RNA12413.1"/>
    </source>
</evidence>
<sequence length="95" mass="11041">MDNAKLQKLPEYLQFCVNLLNFTKLSLPYFKKNYYERSNEMTKEYSQPKLTAPPTLPPVKKQCPHCLSALVCTVLVRMSYCHCSSDQDHRHNTTA</sequence>
<gene>
    <name evidence="1" type="ORF">BpHYR1_045575</name>
</gene>
<organism evidence="1 2">
    <name type="scientific">Brachionus plicatilis</name>
    <name type="common">Marine rotifer</name>
    <name type="synonym">Brachionus muelleri</name>
    <dbReference type="NCBI Taxonomy" id="10195"/>
    <lineage>
        <taxon>Eukaryota</taxon>
        <taxon>Metazoa</taxon>
        <taxon>Spiralia</taxon>
        <taxon>Gnathifera</taxon>
        <taxon>Rotifera</taxon>
        <taxon>Eurotatoria</taxon>
        <taxon>Monogononta</taxon>
        <taxon>Pseudotrocha</taxon>
        <taxon>Ploima</taxon>
        <taxon>Brachionidae</taxon>
        <taxon>Brachionus</taxon>
    </lineage>
</organism>
<evidence type="ECO:0000313" key="2">
    <source>
        <dbReference type="Proteomes" id="UP000276133"/>
    </source>
</evidence>
<protein>
    <submittedName>
        <fullName evidence="1">Uncharacterized protein</fullName>
    </submittedName>
</protein>
<keyword evidence="2" id="KW-1185">Reference proteome</keyword>
<name>A0A3M7QMB8_BRAPC</name>
<reference evidence="1 2" key="1">
    <citation type="journal article" date="2018" name="Sci. Rep.">
        <title>Genomic signatures of local adaptation to the degree of environmental predictability in rotifers.</title>
        <authorList>
            <person name="Franch-Gras L."/>
            <person name="Hahn C."/>
            <person name="Garcia-Roger E.M."/>
            <person name="Carmona M.J."/>
            <person name="Serra M."/>
            <person name="Gomez A."/>
        </authorList>
    </citation>
    <scope>NUCLEOTIDE SEQUENCE [LARGE SCALE GENOMIC DNA]</scope>
    <source>
        <strain evidence="1">HYR1</strain>
    </source>
</reference>
<accession>A0A3M7QMB8</accession>